<evidence type="ECO:0000256" key="2">
    <source>
        <dbReference type="RuleBase" id="RU003829"/>
    </source>
</evidence>
<dbReference type="Proteomes" id="UP000245207">
    <property type="component" value="Unassembled WGS sequence"/>
</dbReference>
<dbReference type="InterPro" id="IPR045093">
    <property type="entry name" value="Cullin"/>
</dbReference>
<dbReference type="InterPro" id="IPR036317">
    <property type="entry name" value="Cullin_homology_sf"/>
</dbReference>
<evidence type="ECO:0000256" key="1">
    <source>
        <dbReference type="PROSITE-ProRule" id="PRU00330"/>
    </source>
</evidence>
<dbReference type="GO" id="GO:0031625">
    <property type="term" value="F:ubiquitin protein ligase binding"/>
    <property type="evidence" value="ECO:0007669"/>
    <property type="project" value="InterPro"/>
</dbReference>
<dbReference type="InterPro" id="IPR001373">
    <property type="entry name" value="Cullin_N"/>
</dbReference>
<evidence type="ECO:0000313" key="5">
    <source>
        <dbReference type="Proteomes" id="UP000245207"/>
    </source>
</evidence>
<gene>
    <name evidence="4" type="ORF">CTI12_AA129600</name>
</gene>
<reference evidence="4 5" key="1">
    <citation type="journal article" date="2018" name="Mol. Plant">
        <title>The genome of Artemisia annua provides insight into the evolution of Asteraceae family and artemisinin biosynthesis.</title>
        <authorList>
            <person name="Shen Q."/>
            <person name="Zhang L."/>
            <person name="Liao Z."/>
            <person name="Wang S."/>
            <person name="Yan T."/>
            <person name="Shi P."/>
            <person name="Liu M."/>
            <person name="Fu X."/>
            <person name="Pan Q."/>
            <person name="Wang Y."/>
            <person name="Lv Z."/>
            <person name="Lu X."/>
            <person name="Zhang F."/>
            <person name="Jiang W."/>
            <person name="Ma Y."/>
            <person name="Chen M."/>
            <person name="Hao X."/>
            <person name="Li L."/>
            <person name="Tang Y."/>
            <person name="Lv G."/>
            <person name="Zhou Y."/>
            <person name="Sun X."/>
            <person name="Brodelius P.E."/>
            <person name="Rose J.K.C."/>
            <person name="Tang K."/>
        </authorList>
    </citation>
    <scope>NUCLEOTIDE SEQUENCE [LARGE SCALE GENOMIC DNA]</scope>
    <source>
        <strain evidence="5">cv. Huhao1</strain>
        <tissue evidence="4">Leaf</tissue>
    </source>
</reference>
<dbReference type="OrthoDB" id="1921183at2759"/>
<dbReference type="STRING" id="35608.A0A2U1PP40"/>
<comment type="caution">
    <text evidence="4">The sequence shown here is derived from an EMBL/GenBank/DDBJ whole genome shotgun (WGS) entry which is preliminary data.</text>
</comment>
<sequence length="113" mass="12989">MLPVASTVFHKSPNCDNILKKGCSEKPSHEAIEETLDKVVKLLAYISNRDLFADFYIYMKKLSWRLLFDRSANDDHERLIRSKLKQQCGGQFSKMEGMVTDLALAKENHSQLL</sequence>
<dbReference type="Pfam" id="PF00888">
    <property type="entry name" value="Cullin"/>
    <property type="match status" value="1"/>
</dbReference>
<dbReference type="InterPro" id="IPR016158">
    <property type="entry name" value="Cullin_homology"/>
</dbReference>
<evidence type="ECO:0000259" key="3">
    <source>
        <dbReference type="PROSITE" id="PS50069"/>
    </source>
</evidence>
<name>A0A2U1PP40_ARTAN</name>
<dbReference type="PROSITE" id="PS50069">
    <property type="entry name" value="CULLIN_2"/>
    <property type="match status" value="1"/>
</dbReference>
<dbReference type="SUPFAM" id="SSF75632">
    <property type="entry name" value="Cullin homology domain"/>
    <property type="match status" value="1"/>
</dbReference>
<feature type="domain" description="Cullin family profile" evidence="3">
    <location>
        <begin position="15"/>
        <end position="113"/>
    </location>
</feature>
<dbReference type="PANTHER" id="PTHR11932">
    <property type="entry name" value="CULLIN"/>
    <property type="match status" value="1"/>
</dbReference>
<dbReference type="GO" id="GO:0006511">
    <property type="term" value="P:ubiquitin-dependent protein catabolic process"/>
    <property type="evidence" value="ECO:0007669"/>
    <property type="project" value="InterPro"/>
</dbReference>
<accession>A0A2U1PP40</accession>
<dbReference type="EMBL" id="PKPP01000913">
    <property type="protein sequence ID" value="PWA87467.1"/>
    <property type="molecule type" value="Genomic_DNA"/>
</dbReference>
<comment type="similarity">
    <text evidence="1 2">Belongs to the cullin family.</text>
</comment>
<evidence type="ECO:0000313" key="4">
    <source>
        <dbReference type="EMBL" id="PWA87467.1"/>
    </source>
</evidence>
<dbReference type="AlphaFoldDB" id="A0A2U1PP40"/>
<organism evidence="4 5">
    <name type="scientific">Artemisia annua</name>
    <name type="common">Sweet wormwood</name>
    <dbReference type="NCBI Taxonomy" id="35608"/>
    <lineage>
        <taxon>Eukaryota</taxon>
        <taxon>Viridiplantae</taxon>
        <taxon>Streptophyta</taxon>
        <taxon>Embryophyta</taxon>
        <taxon>Tracheophyta</taxon>
        <taxon>Spermatophyta</taxon>
        <taxon>Magnoliopsida</taxon>
        <taxon>eudicotyledons</taxon>
        <taxon>Gunneridae</taxon>
        <taxon>Pentapetalae</taxon>
        <taxon>asterids</taxon>
        <taxon>campanulids</taxon>
        <taxon>Asterales</taxon>
        <taxon>Asteraceae</taxon>
        <taxon>Asteroideae</taxon>
        <taxon>Anthemideae</taxon>
        <taxon>Artemisiinae</taxon>
        <taxon>Artemisia</taxon>
    </lineage>
</organism>
<keyword evidence="5" id="KW-1185">Reference proteome</keyword>
<proteinExistence type="inferred from homology"/>
<dbReference type="Gene3D" id="1.20.1310.10">
    <property type="entry name" value="Cullin Repeats"/>
    <property type="match status" value="1"/>
</dbReference>
<protein>
    <submittedName>
        <fullName evidence="4">Cullin</fullName>
    </submittedName>
</protein>